<keyword evidence="4" id="KW-0547">Nucleotide-binding</keyword>
<proteinExistence type="predicted"/>
<dbReference type="InterPro" id="IPR029787">
    <property type="entry name" value="Nucleotide_cyclase"/>
</dbReference>
<feature type="transmembrane region" description="Helical" evidence="10">
    <location>
        <begin position="171"/>
        <end position="190"/>
    </location>
</feature>
<comment type="caution">
    <text evidence="13">The sequence shown here is derived from an EMBL/GenBank/DDBJ whole genome shotgun (WGS) entry which is preliminary data.</text>
</comment>
<reference evidence="13 14" key="1">
    <citation type="submission" date="2015-08" db="EMBL/GenBank/DDBJ databases">
        <title>The genome of the Asian arowana (Scleropages formosus).</title>
        <authorList>
            <person name="Tan M.H."/>
            <person name="Gan H.M."/>
            <person name="Croft L.J."/>
            <person name="Austin C.M."/>
        </authorList>
    </citation>
    <scope>NUCLEOTIDE SEQUENCE [LARGE SCALE GENOMIC DNA]</scope>
    <source>
        <strain evidence="13">Aro1</strain>
    </source>
</reference>
<evidence type="ECO:0000256" key="1">
    <source>
        <dbReference type="ARBA" id="ARBA00004167"/>
    </source>
</evidence>
<comment type="subcellular location">
    <subcellularLocation>
        <location evidence="1">Membrane</location>
        <topology evidence="1">Single-pass membrane protein</topology>
    </subcellularLocation>
</comment>
<sequence length="739" mass="83384">IVISARGEAVRRFLIAAHRQGWTNGDFVFFSFEPYKQKEMFGDFTWKKGDDADAAAREAFQALFLLSLYKPSDESYLNFSADVVRRSREDFGYSYAPNEEVSILAAMAHDSVWLYAQALDEILSENGNPIYEQVPGVQVRWPGGRSTPPKDTPDCGFKGELCSHSEKSLNASLALIVCLLAAGTLAIAVLHRKYKLQKRASMMLWKVNPNDVAGEEQRTSSSEPRTPFWNLPVMSDLSSGSSERETTPSEAEGRVMSSGTVLYKDVMCSIRFLRVRSVSLTGELLAELQQCRDLNHPNICGFVGASLEPPHLFLLMEYCSKGSLQCPETVGWFVLQDILRNDSIKLDWTFKYSLMLDIVKGMDYLHCSSLRSHGHLSSSNCVVDSRFVLKVTDFGLSQLRWPAGVPSPQDHWQRLLWRAPELLRTTMPPNGTQKGDVYSFGIIVQEVIYRREVFYIPNCTLKAKDIVERVRAGGCSPLRPHADRADCPEAVESLMRSCWWEKPAERPDFSTLRTLVRRLSPSGGSDNILDNLLSRMEQYASNLEEVVDRRTAQFLEEKKKAESLLTQMLPRSVAIQLIAGKMVEAETYDCVTIYLSDIEGFTAMASTITPMQVVDLLNDLYTSFDKIIDNHDVYKVETIGDAYMVVSGLPIRNGDDHAREIARMSLAVLRAMERFENKHVPNQKLKVRIGLHSALRIHVSNSTKALLDKFRSFQLELRGNIHMKGKGPMTTYWLLGEKP</sequence>
<dbReference type="Gene3D" id="1.10.510.10">
    <property type="entry name" value="Transferase(Phosphotransferase) domain 1"/>
    <property type="match status" value="1"/>
</dbReference>
<dbReference type="InterPro" id="IPR050401">
    <property type="entry name" value="Cyclic_nucleotide_synthase"/>
</dbReference>
<dbReference type="SMART" id="SM00044">
    <property type="entry name" value="CYCc"/>
    <property type="match status" value="1"/>
</dbReference>
<evidence type="ECO:0000256" key="7">
    <source>
        <dbReference type="ARBA" id="ARBA00023239"/>
    </source>
</evidence>
<evidence type="ECO:0000259" key="11">
    <source>
        <dbReference type="PROSITE" id="PS50011"/>
    </source>
</evidence>
<dbReference type="GO" id="GO:0035556">
    <property type="term" value="P:intracellular signal transduction"/>
    <property type="evidence" value="ECO:0007669"/>
    <property type="project" value="InterPro"/>
</dbReference>
<feature type="region of interest" description="Disordered" evidence="9">
    <location>
        <begin position="211"/>
        <end position="252"/>
    </location>
</feature>
<dbReference type="InterPro" id="IPR028082">
    <property type="entry name" value="Peripla_BP_I"/>
</dbReference>
<feature type="domain" description="Guanylate cyclase" evidence="12">
    <location>
        <begin position="592"/>
        <end position="693"/>
    </location>
</feature>
<keyword evidence="13" id="KW-0675">Receptor</keyword>
<gene>
    <name evidence="13" type="ORF">Z043_120999</name>
</gene>
<feature type="compositionally biased region" description="Basic and acidic residues" evidence="9">
    <location>
        <begin position="242"/>
        <end position="252"/>
    </location>
</feature>
<dbReference type="SUPFAM" id="SSF56112">
    <property type="entry name" value="Protein kinase-like (PK-like)"/>
    <property type="match status" value="1"/>
</dbReference>
<evidence type="ECO:0000313" key="14">
    <source>
        <dbReference type="Proteomes" id="UP000034805"/>
    </source>
</evidence>
<dbReference type="GO" id="GO:0007168">
    <property type="term" value="P:receptor guanylyl cyclase signaling pathway"/>
    <property type="evidence" value="ECO:0007669"/>
    <property type="project" value="TreeGrafter"/>
</dbReference>
<dbReference type="GO" id="GO:0016941">
    <property type="term" value="F:natriuretic peptide receptor activity"/>
    <property type="evidence" value="ECO:0007669"/>
    <property type="project" value="TreeGrafter"/>
</dbReference>
<dbReference type="SUPFAM" id="SSF53822">
    <property type="entry name" value="Periplasmic binding protein-like I"/>
    <property type="match status" value="1"/>
</dbReference>
<protein>
    <recommendedName>
        <fullName evidence="2">guanylate cyclase</fullName>
        <ecNumber evidence="2">4.6.1.2</ecNumber>
    </recommendedName>
</protein>
<dbReference type="GO" id="GO:0005524">
    <property type="term" value="F:ATP binding"/>
    <property type="evidence" value="ECO:0007669"/>
    <property type="project" value="InterPro"/>
</dbReference>
<dbReference type="PROSITE" id="PS50011">
    <property type="entry name" value="PROTEIN_KINASE_DOM"/>
    <property type="match status" value="1"/>
</dbReference>
<dbReference type="Pfam" id="PF07714">
    <property type="entry name" value="PK_Tyr_Ser-Thr"/>
    <property type="match status" value="1"/>
</dbReference>
<feature type="domain" description="Protein kinase" evidence="11">
    <location>
        <begin position="231"/>
        <end position="519"/>
    </location>
</feature>
<evidence type="ECO:0000313" key="13">
    <source>
        <dbReference type="EMBL" id="KPP60956.1"/>
    </source>
</evidence>
<dbReference type="Gene3D" id="3.40.50.2300">
    <property type="match status" value="1"/>
</dbReference>
<dbReference type="Pfam" id="PF00211">
    <property type="entry name" value="Guanylate_cyc"/>
    <property type="match status" value="2"/>
</dbReference>
<keyword evidence="6 10" id="KW-0472">Membrane</keyword>
<dbReference type="Proteomes" id="UP000034805">
    <property type="component" value="Unassembled WGS sequence"/>
</dbReference>
<evidence type="ECO:0000259" key="12">
    <source>
        <dbReference type="PROSITE" id="PS50125"/>
    </source>
</evidence>
<evidence type="ECO:0000256" key="3">
    <source>
        <dbReference type="ARBA" id="ARBA00022692"/>
    </source>
</evidence>
<evidence type="ECO:0000256" key="10">
    <source>
        <dbReference type="SAM" id="Phobius"/>
    </source>
</evidence>
<dbReference type="PROSITE" id="PS50125">
    <property type="entry name" value="GUANYLATE_CYCLASE_2"/>
    <property type="match status" value="1"/>
</dbReference>
<feature type="non-terminal residue" evidence="13">
    <location>
        <position position="1"/>
    </location>
</feature>
<dbReference type="InterPro" id="IPR000719">
    <property type="entry name" value="Prot_kinase_dom"/>
</dbReference>
<dbReference type="GO" id="GO:0004016">
    <property type="term" value="F:adenylate cyclase activity"/>
    <property type="evidence" value="ECO:0007669"/>
    <property type="project" value="TreeGrafter"/>
</dbReference>
<keyword evidence="5 10" id="KW-1133">Transmembrane helix</keyword>
<organism evidence="13 14">
    <name type="scientific">Scleropages formosus</name>
    <name type="common">Asian bonytongue</name>
    <name type="synonym">Osteoglossum formosum</name>
    <dbReference type="NCBI Taxonomy" id="113540"/>
    <lineage>
        <taxon>Eukaryota</taxon>
        <taxon>Metazoa</taxon>
        <taxon>Chordata</taxon>
        <taxon>Craniata</taxon>
        <taxon>Vertebrata</taxon>
        <taxon>Euteleostomi</taxon>
        <taxon>Actinopterygii</taxon>
        <taxon>Neopterygii</taxon>
        <taxon>Teleostei</taxon>
        <taxon>Osteoglossocephala</taxon>
        <taxon>Osteoglossomorpha</taxon>
        <taxon>Osteoglossiformes</taxon>
        <taxon>Osteoglossidae</taxon>
        <taxon>Scleropages</taxon>
    </lineage>
</organism>
<evidence type="ECO:0000256" key="4">
    <source>
        <dbReference type="ARBA" id="ARBA00022741"/>
    </source>
</evidence>
<dbReference type="CDD" id="cd07302">
    <property type="entry name" value="CHD"/>
    <property type="match status" value="1"/>
</dbReference>
<dbReference type="InterPro" id="IPR001245">
    <property type="entry name" value="Ser-Thr/Tyr_kinase_cat_dom"/>
</dbReference>
<dbReference type="PANTHER" id="PTHR11920:SF464">
    <property type="entry name" value="GUANYLATE CYCLASE"/>
    <property type="match status" value="1"/>
</dbReference>
<dbReference type="AlphaFoldDB" id="A0A0P7U2C9"/>
<dbReference type="PANTHER" id="PTHR11920">
    <property type="entry name" value="GUANYLYL CYCLASE"/>
    <property type="match status" value="1"/>
</dbReference>
<keyword evidence="8" id="KW-0141">cGMP biosynthesis</keyword>
<dbReference type="GO" id="GO:0005886">
    <property type="term" value="C:plasma membrane"/>
    <property type="evidence" value="ECO:0007669"/>
    <property type="project" value="TreeGrafter"/>
</dbReference>
<dbReference type="GO" id="GO:0004383">
    <property type="term" value="F:guanylate cyclase activity"/>
    <property type="evidence" value="ECO:0007669"/>
    <property type="project" value="UniProtKB-EC"/>
</dbReference>
<dbReference type="InterPro" id="IPR011009">
    <property type="entry name" value="Kinase-like_dom_sf"/>
</dbReference>
<dbReference type="InterPro" id="IPR001054">
    <property type="entry name" value="A/G_cyclase"/>
</dbReference>
<evidence type="ECO:0000256" key="9">
    <source>
        <dbReference type="SAM" id="MobiDB-lite"/>
    </source>
</evidence>
<dbReference type="EMBL" id="JARO02010117">
    <property type="protein sequence ID" value="KPP60956.1"/>
    <property type="molecule type" value="Genomic_DNA"/>
</dbReference>
<dbReference type="GO" id="GO:0017046">
    <property type="term" value="F:peptide hormone binding"/>
    <property type="evidence" value="ECO:0007669"/>
    <property type="project" value="TreeGrafter"/>
</dbReference>
<accession>A0A0P7U2C9</accession>
<dbReference type="Gene3D" id="6.10.250.780">
    <property type="match status" value="1"/>
</dbReference>
<dbReference type="GO" id="GO:0004672">
    <property type="term" value="F:protein kinase activity"/>
    <property type="evidence" value="ECO:0007669"/>
    <property type="project" value="InterPro"/>
</dbReference>
<evidence type="ECO:0000256" key="2">
    <source>
        <dbReference type="ARBA" id="ARBA00012202"/>
    </source>
</evidence>
<dbReference type="Pfam" id="PF01094">
    <property type="entry name" value="ANF_receptor"/>
    <property type="match status" value="1"/>
</dbReference>
<evidence type="ECO:0000256" key="5">
    <source>
        <dbReference type="ARBA" id="ARBA00022989"/>
    </source>
</evidence>
<dbReference type="SUPFAM" id="SSF55073">
    <property type="entry name" value="Nucleotide cyclase"/>
    <property type="match status" value="1"/>
</dbReference>
<keyword evidence="7" id="KW-0456">Lyase</keyword>
<name>A0A0P7U2C9_SCLFO</name>
<dbReference type="EC" id="4.6.1.2" evidence="2"/>
<evidence type="ECO:0000256" key="8">
    <source>
        <dbReference type="ARBA" id="ARBA00023293"/>
    </source>
</evidence>
<keyword evidence="3 10" id="KW-0812">Transmembrane</keyword>
<evidence type="ECO:0000256" key="6">
    <source>
        <dbReference type="ARBA" id="ARBA00023136"/>
    </source>
</evidence>
<dbReference type="Gene3D" id="3.30.70.1230">
    <property type="entry name" value="Nucleotide cyclase"/>
    <property type="match status" value="2"/>
</dbReference>
<dbReference type="InterPro" id="IPR001828">
    <property type="entry name" value="ANF_lig-bd_rcpt"/>
</dbReference>